<gene>
    <name evidence="1" type="ORF">C3B55_00396</name>
</gene>
<keyword evidence="2" id="KW-1185">Reference proteome</keyword>
<dbReference type="EMBL" id="CP026512">
    <property type="protein sequence ID" value="QAX81744.1"/>
    <property type="molecule type" value="Genomic_DNA"/>
</dbReference>
<protein>
    <submittedName>
        <fullName evidence="1">Uncharacterized protein</fullName>
    </submittedName>
</protein>
<reference evidence="1 2" key="1">
    <citation type="journal article" date="2018" name="Genome Biol. Evol.">
        <title>Partnering With a Pest: Genomes of Hemlock Woolly Adelgid Symbionts Reveal Atypical Nutritional Provisioning Patterns in Dual-Obligate Bacteria.</title>
        <authorList>
            <person name="Weglarz K.M."/>
            <person name="Havill N.P."/>
            <person name="Burke G.R."/>
            <person name="von Dohlen C.D."/>
        </authorList>
    </citation>
    <scope>NUCLEOTIDE SEQUENCE [LARGE SCALE GENOMIC DNA]</scope>
    <source>
        <strain evidence="1 2">HWA_ENA</strain>
    </source>
</reference>
<organism evidence="1 2">
    <name type="scientific">Candidatus Pseudomonas adelgestsugas</name>
    <dbReference type="NCBI Taxonomy" id="1302376"/>
    <lineage>
        <taxon>Bacteria</taxon>
        <taxon>Pseudomonadati</taxon>
        <taxon>Pseudomonadota</taxon>
        <taxon>Gammaproteobacteria</taxon>
        <taxon>Pseudomonadales</taxon>
        <taxon>Pseudomonadaceae</taxon>
        <taxon>Pseudomonas</taxon>
    </lineage>
</organism>
<accession>A0ABX5R7W4</accession>
<dbReference type="Proteomes" id="UP000288953">
    <property type="component" value="Chromosome"/>
</dbReference>
<name>A0ABX5R7W4_9PSED</name>
<sequence length="74" mass="8137">MDSSRESVLLALVSYKARNLKSLFTASATIAGFIWIKDYMASLLGKIYSMPPCVSSMAQRFNGKKIDLTSSDPL</sequence>
<proteinExistence type="predicted"/>
<evidence type="ECO:0000313" key="1">
    <source>
        <dbReference type="EMBL" id="QAX81744.1"/>
    </source>
</evidence>
<evidence type="ECO:0000313" key="2">
    <source>
        <dbReference type="Proteomes" id="UP000288953"/>
    </source>
</evidence>